<organism evidence="2 3">
    <name type="scientific">Bermanella marisrubri</name>
    <dbReference type="NCBI Taxonomy" id="207949"/>
    <lineage>
        <taxon>Bacteria</taxon>
        <taxon>Pseudomonadati</taxon>
        <taxon>Pseudomonadota</taxon>
        <taxon>Gammaproteobacteria</taxon>
        <taxon>Oceanospirillales</taxon>
        <taxon>Oceanospirillaceae</taxon>
        <taxon>Bermanella</taxon>
    </lineage>
</organism>
<keyword evidence="3" id="KW-1185">Reference proteome</keyword>
<proteinExistence type="predicted"/>
<dbReference type="RefSeq" id="WP_007016738.1">
    <property type="nucleotide sequence ID" value="NZ_AAQH01000023.1"/>
</dbReference>
<dbReference type="HOGENOM" id="CLU_2285954_0_0_6"/>
<gene>
    <name evidence="2" type="ORF">RED65_05059</name>
</gene>
<dbReference type="AlphaFoldDB" id="Q1MYS0"/>
<accession>Q1MYS0</accession>
<reference evidence="2 3" key="1">
    <citation type="submission" date="2006-03" db="EMBL/GenBank/DDBJ databases">
        <authorList>
            <person name="Pinhassi J."/>
            <person name="Pedros-Alio C."/>
            <person name="Ferriera S."/>
            <person name="Johnson J."/>
            <person name="Kravitz S."/>
            <person name="Halpern A."/>
            <person name="Remington K."/>
            <person name="Beeson K."/>
            <person name="Tran B."/>
            <person name="Rogers Y.-H."/>
            <person name="Friedman R."/>
            <person name="Venter J.C."/>
        </authorList>
    </citation>
    <scope>NUCLEOTIDE SEQUENCE [LARGE SCALE GENOMIC DNA]</scope>
    <source>
        <strain evidence="2 3">RED65</strain>
    </source>
</reference>
<evidence type="ECO:0000313" key="2">
    <source>
        <dbReference type="EMBL" id="EAT11136.1"/>
    </source>
</evidence>
<feature type="chain" id="PRO_5004194440" evidence="1">
    <location>
        <begin position="22"/>
        <end position="101"/>
    </location>
</feature>
<protein>
    <submittedName>
        <fullName evidence="2">Uncharacterized protein</fullName>
    </submittedName>
</protein>
<evidence type="ECO:0000313" key="3">
    <source>
        <dbReference type="Proteomes" id="UP000004263"/>
    </source>
</evidence>
<name>Q1MYS0_9GAMM</name>
<dbReference type="STRING" id="207949.RED65_05059"/>
<keyword evidence="1" id="KW-0732">Signal</keyword>
<evidence type="ECO:0000256" key="1">
    <source>
        <dbReference type="SAM" id="SignalP"/>
    </source>
</evidence>
<comment type="caution">
    <text evidence="2">The sequence shown here is derived from an EMBL/GenBank/DDBJ whole genome shotgun (WGS) entry which is preliminary data.</text>
</comment>
<sequence length="101" mass="11867">MKILVIFMLILSSLSAGLANAKSMEIKSIVVEYYESTNSGIIRIPDCKRCDFDFYEFDNTLEVKKDRKKGSIKDLSKEYWKVNFYTVFIKPNSNKVLRIYY</sequence>
<feature type="signal peptide" evidence="1">
    <location>
        <begin position="1"/>
        <end position="21"/>
    </location>
</feature>
<dbReference type="Proteomes" id="UP000004263">
    <property type="component" value="Unassembled WGS sequence"/>
</dbReference>
<dbReference type="EMBL" id="AAQH01000023">
    <property type="protein sequence ID" value="EAT11136.1"/>
    <property type="molecule type" value="Genomic_DNA"/>
</dbReference>